<evidence type="ECO:0000313" key="4">
    <source>
        <dbReference type="Proteomes" id="UP000287027"/>
    </source>
</evidence>
<dbReference type="PANTHER" id="PTHR46044:SF1">
    <property type="entry name" value="CN HYDROLASE DOMAIN-CONTAINING PROTEIN"/>
    <property type="match status" value="1"/>
</dbReference>
<geneLocation type="plasmid" evidence="3 4">
    <name>unnamed1</name>
</geneLocation>
<keyword evidence="3" id="KW-0614">Plasmid</keyword>
<gene>
    <name evidence="3" type="ORF">EOV40_014145</name>
</gene>
<organism evidence="3 4">
    <name type="scientific">Acetobacter oryzoeni</name>
    <dbReference type="NCBI Taxonomy" id="2500548"/>
    <lineage>
        <taxon>Bacteria</taxon>
        <taxon>Pseudomonadati</taxon>
        <taxon>Pseudomonadota</taxon>
        <taxon>Alphaproteobacteria</taxon>
        <taxon>Acetobacterales</taxon>
        <taxon>Acetobacteraceae</taxon>
        <taxon>Acetobacter</taxon>
    </lineage>
</organism>
<proteinExistence type="inferred from homology"/>
<dbReference type="Gene3D" id="3.60.110.10">
    <property type="entry name" value="Carbon-nitrogen hydrolase"/>
    <property type="match status" value="1"/>
</dbReference>
<accession>A0A5B9GTI1</accession>
<dbReference type="KEGG" id="aoy:EOV40_014145"/>
<feature type="domain" description="CN hydrolase" evidence="2">
    <location>
        <begin position="1"/>
        <end position="93"/>
    </location>
</feature>
<evidence type="ECO:0000256" key="1">
    <source>
        <dbReference type="ARBA" id="ARBA00008129"/>
    </source>
</evidence>
<dbReference type="InterPro" id="IPR044149">
    <property type="entry name" value="Nitrilases_CHs"/>
</dbReference>
<dbReference type="GO" id="GO:0003824">
    <property type="term" value="F:catalytic activity"/>
    <property type="evidence" value="ECO:0007669"/>
    <property type="project" value="InterPro"/>
</dbReference>
<name>A0A5B9GTI1_9PROT</name>
<dbReference type="AlphaFoldDB" id="A0A5B9GTI1"/>
<evidence type="ECO:0000259" key="2">
    <source>
        <dbReference type="PROSITE" id="PS50263"/>
    </source>
</evidence>
<dbReference type="PANTHER" id="PTHR46044">
    <property type="entry name" value="NITRILASE"/>
    <property type="match status" value="1"/>
</dbReference>
<reference evidence="3 4" key="1">
    <citation type="submission" date="2019-08" db="EMBL/GenBank/DDBJ databases">
        <title>Acetobacter oryzioeni sp. nov., isolated from Korean rice wine vinegar.</title>
        <authorList>
            <person name="Baek J.H."/>
            <person name="Kim K.H."/>
            <person name="Jeon C.O."/>
            <person name="Han D.M."/>
        </authorList>
    </citation>
    <scope>NUCLEOTIDE SEQUENCE [LARGE SCALE GENOMIC DNA]</scope>
    <source>
        <strain evidence="3 4">B6</strain>
        <plasmid evidence="3 4">unnamed1</plasmid>
    </source>
</reference>
<protein>
    <recommendedName>
        <fullName evidence="2">CN hydrolase domain-containing protein</fullName>
    </recommendedName>
</protein>
<evidence type="ECO:0000313" key="3">
    <source>
        <dbReference type="EMBL" id="QEE86835.1"/>
    </source>
</evidence>
<dbReference type="InterPro" id="IPR003010">
    <property type="entry name" value="C-N_Hydrolase"/>
</dbReference>
<dbReference type="InterPro" id="IPR036526">
    <property type="entry name" value="C-N_Hydrolase_sf"/>
</dbReference>
<dbReference type="PROSITE" id="PS50263">
    <property type="entry name" value="CN_HYDROLASE"/>
    <property type="match status" value="1"/>
</dbReference>
<sequence>MVVVLGVNERDFGTLYNTQIIFDATGEILLKRRKITPTYHERMVWGRRWCGLKVVESAAGASGAGLLGALQSARPLRADDQHEEIHCANSGRW</sequence>
<dbReference type="Pfam" id="PF00795">
    <property type="entry name" value="CN_hydrolase"/>
    <property type="match status" value="1"/>
</dbReference>
<dbReference type="SUPFAM" id="SSF56317">
    <property type="entry name" value="Carbon-nitrogen hydrolase"/>
    <property type="match status" value="1"/>
</dbReference>
<comment type="similarity">
    <text evidence="1">Belongs to the carbon-nitrogen hydrolase superfamily. Nitrilase family.</text>
</comment>
<dbReference type="EMBL" id="CP042809">
    <property type="protein sequence ID" value="QEE86835.1"/>
    <property type="molecule type" value="Genomic_DNA"/>
</dbReference>
<dbReference type="Proteomes" id="UP000287027">
    <property type="component" value="Plasmid unnamed1"/>
</dbReference>
<keyword evidence="4" id="KW-1185">Reference proteome</keyword>